<dbReference type="Pfam" id="PF21716">
    <property type="entry name" value="dnstrm_HI1420"/>
    <property type="match status" value="1"/>
</dbReference>
<evidence type="ECO:0000313" key="2">
    <source>
        <dbReference type="Proteomes" id="UP000305881"/>
    </source>
</evidence>
<dbReference type="RefSeq" id="WP_017842151.1">
    <property type="nucleotide sequence ID" value="NZ_CP035467.1"/>
</dbReference>
<dbReference type="NCBIfam" id="TIGR02684">
    <property type="entry name" value="dnstrm_HI1420"/>
    <property type="match status" value="1"/>
</dbReference>
<dbReference type="InterPro" id="IPR010982">
    <property type="entry name" value="Lambda_DNA-bd_dom_sf"/>
</dbReference>
<organism evidence="1 2">
    <name type="scientific">Methylotuvimicrobium buryatense</name>
    <name type="common">Methylomicrobium buryatense</name>
    <dbReference type="NCBI Taxonomy" id="95641"/>
    <lineage>
        <taxon>Bacteria</taxon>
        <taxon>Pseudomonadati</taxon>
        <taxon>Pseudomonadota</taxon>
        <taxon>Gammaproteobacteria</taxon>
        <taxon>Methylococcales</taxon>
        <taxon>Methylococcaceae</taxon>
        <taxon>Methylotuvimicrobium</taxon>
    </lineage>
</organism>
<accession>A0A4V1IK82</accession>
<keyword evidence="2" id="KW-1185">Reference proteome</keyword>
<dbReference type="AlphaFoldDB" id="A0A4V1IK82"/>
<dbReference type="PANTHER" id="PTHR40275:SF1">
    <property type="entry name" value="SSL7038 PROTEIN"/>
    <property type="match status" value="1"/>
</dbReference>
<dbReference type="KEGG" id="mbur:EQU24_18415"/>
<reference evidence="2" key="1">
    <citation type="journal article" date="2019" name="J. Bacteriol.">
        <title>A Mutagenic Screen Identifies a TonB-Dependent Receptor Required for the Lanthanide Metal Switch in the Type I Methanotroph 'Methylotuvimicrobium buryatense' 5GB1C.</title>
        <authorList>
            <person name="Groom J.D."/>
            <person name="Ford S.M."/>
            <person name="Pesesky M.W."/>
            <person name="Lidstrom M.E."/>
        </authorList>
    </citation>
    <scope>NUCLEOTIDE SEQUENCE [LARGE SCALE GENOMIC DNA]</scope>
    <source>
        <strain evidence="2">5GB1C</strain>
    </source>
</reference>
<evidence type="ECO:0000313" key="1">
    <source>
        <dbReference type="EMBL" id="QCW83995.1"/>
    </source>
</evidence>
<protein>
    <submittedName>
        <fullName evidence="1">Addiction module antidote protein</fullName>
    </submittedName>
</protein>
<sequence>MTTETKPFNFASGIESKEDMALYLSAFLEENGIEGLTQALGHLAKAKGMSETAMAAGLNRQSLYRTLASEGKPKFETIDKVIHALGFKLTIQSL</sequence>
<dbReference type="OrthoDB" id="9798416at2"/>
<gene>
    <name evidence="1" type="ORF">EQU24_18415</name>
</gene>
<dbReference type="STRING" id="675511.GCA_000341735_03761"/>
<name>A0A4V1IK82_METBY</name>
<dbReference type="Proteomes" id="UP000305881">
    <property type="component" value="Chromosome"/>
</dbReference>
<proteinExistence type="predicted"/>
<dbReference type="PANTHER" id="PTHR40275">
    <property type="entry name" value="SSL7038 PROTEIN"/>
    <property type="match status" value="1"/>
</dbReference>
<dbReference type="GO" id="GO:0003677">
    <property type="term" value="F:DNA binding"/>
    <property type="evidence" value="ECO:0007669"/>
    <property type="project" value="InterPro"/>
</dbReference>
<dbReference type="SUPFAM" id="SSF47413">
    <property type="entry name" value="lambda repressor-like DNA-binding domains"/>
    <property type="match status" value="1"/>
</dbReference>
<dbReference type="EMBL" id="CP035467">
    <property type="protein sequence ID" value="QCW83995.1"/>
    <property type="molecule type" value="Genomic_DNA"/>
</dbReference>
<dbReference type="InterPro" id="IPR014057">
    <property type="entry name" value="HI1420"/>
</dbReference>